<keyword evidence="4" id="KW-1185">Reference proteome</keyword>
<evidence type="ECO:0000313" key="4">
    <source>
        <dbReference type="Proteomes" id="UP000515733"/>
    </source>
</evidence>
<dbReference type="InterPro" id="IPR043519">
    <property type="entry name" value="NT_sf"/>
</dbReference>
<evidence type="ECO:0000313" key="3">
    <source>
        <dbReference type="EMBL" id="CAB1370355.1"/>
    </source>
</evidence>
<evidence type="ECO:0000256" key="2">
    <source>
        <dbReference type="HAMAP-Rule" id="MF_01477"/>
    </source>
</evidence>
<dbReference type="InterPro" id="IPR004394">
    <property type="entry name" value="Iojap/RsfS/C7orf30"/>
</dbReference>
<dbReference type="Pfam" id="PF02410">
    <property type="entry name" value="RsfS"/>
    <property type="match status" value="1"/>
</dbReference>
<evidence type="ECO:0000256" key="1">
    <source>
        <dbReference type="ARBA" id="ARBA00010574"/>
    </source>
</evidence>
<reference evidence="3 4" key="1">
    <citation type="submission" date="2020-03" db="EMBL/GenBank/DDBJ databases">
        <authorList>
            <consortium name="Genoscope - CEA"/>
            <person name="William W."/>
        </authorList>
    </citation>
    <scope>NUCLEOTIDE SEQUENCE [LARGE SCALE GENOMIC DNA]</scope>
    <source>
        <strain evidence="4">DSM 16959</strain>
    </source>
</reference>
<dbReference type="GO" id="GO:0043023">
    <property type="term" value="F:ribosomal large subunit binding"/>
    <property type="evidence" value="ECO:0007669"/>
    <property type="project" value="TreeGrafter"/>
</dbReference>
<keyword evidence="2" id="KW-0963">Cytoplasm</keyword>
<dbReference type="Gene3D" id="3.30.460.10">
    <property type="entry name" value="Beta Polymerase, domain 2"/>
    <property type="match status" value="1"/>
</dbReference>
<dbReference type="GO" id="GO:0042256">
    <property type="term" value="P:cytosolic ribosome assembly"/>
    <property type="evidence" value="ECO:0007669"/>
    <property type="project" value="UniProtKB-UniRule"/>
</dbReference>
<sequence length="149" mass="16030">MDIRKLQKVVVTALEDIKGEDIEVINTTKLTSLFDRIVIATGSSNRQVRALANNVHDKVKEAGGEVIGMEGEDSGEWVLVDLGDIVVHVMQPSVRSFYNLEELWQAAPKRLAARAGGASTVDNDEPAAPVAAPVGRSRSLTARARKAAL</sequence>
<dbReference type="SUPFAM" id="SSF81301">
    <property type="entry name" value="Nucleotidyltransferase"/>
    <property type="match status" value="1"/>
</dbReference>
<dbReference type="PANTHER" id="PTHR21043:SF0">
    <property type="entry name" value="MITOCHONDRIAL ASSEMBLY OF RIBOSOMAL LARGE SUBUNIT PROTEIN 1"/>
    <property type="match status" value="1"/>
</dbReference>
<comment type="subunit">
    <text evidence="2">Interacts with ribosomal protein uL14 (rplN).</text>
</comment>
<comment type="subcellular location">
    <subcellularLocation>
        <location evidence="2">Cytoplasm</location>
    </subcellularLocation>
</comment>
<dbReference type="GO" id="GO:0017148">
    <property type="term" value="P:negative regulation of translation"/>
    <property type="evidence" value="ECO:0007669"/>
    <property type="project" value="UniProtKB-UniRule"/>
</dbReference>
<dbReference type="GO" id="GO:0090071">
    <property type="term" value="P:negative regulation of ribosome biogenesis"/>
    <property type="evidence" value="ECO:0007669"/>
    <property type="project" value="UniProtKB-UniRule"/>
</dbReference>
<dbReference type="AlphaFoldDB" id="A0A6S6Y1E8"/>
<organism evidence="3 4">
    <name type="scientific">Denitratisoma oestradiolicum</name>
    <dbReference type="NCBI Taxonomy" id="311182"/>
    <lineage>
        <taxon>Bacteria</taxon>
        <taxon>Pseudomonadati</taxon>
        <taxon>Pseudomonadota</taxon>
        <taxon>Betaproteobacteria</taxon>
        <taxon>Nitrosomonadales</taxon>
        <taxon>Sterolibacteriaceae</taxon>
        <taxon>Denitratisoma</taxon>
    </lineage>
</organism>
<comment type="similarity">
    <text evidence="1 2">Belongs to the Iojap/RsfS family.</text>
</comment>
<accession>A0A6S6Y1E8</accession>
<dbReference type="GO" id="GO:0005737">
    <property type="term" value="C:cytoplasm"/>
    <property type="evidence" value="ECO:0007669"/>
    <property type="project" value="UniProtKB-SubCell"/>
</dbReference>
<dbReference type="EMBL" id="LR778301">
    <property type="protein sequence ID" value="CAB1370355.1"/>
    <property type="molecule type" value="Genomic_DNA"/>
</dbReference>
<dbReference type="NCBIfam" id="TIGR00090">
    <property type="entry name" value="rsfS_iojap_ybeB"/>
    <property type="match status" value="1"/>
</dbReference>
<dbReference type="KEGG" id="doe:DENOEST_3201"/>
<comment type="function">
    <text evidence="2">Functions as a ribosomal silencing factor. Interacts with ribosomal protein uL14 (rplN), blocking formation of intersubunit bridge B8. Prevents association of the 30S and 50S ribosomal subunits and the formation of functional ribosomes, thus repressing translation.</text>
</comment>
<keyword evidence="2" id="KW-0678">Repressor</keyword>
<dbReference type="Proteomes" id="UP000515733">
    <property type="component" value="Chromosome"/>
</dbReference>
<dbReference type="HAMAP" id="MF_01477">
    <property type="entry name" value="Iojap_RsfS"/>
    <property type="match status" value="1"/>
</dbReference>
<dbReference type="RefSeq" id="WP_145771850.1">
    <property type="nucleotide sequence ID" value="NZ_LR778301.1"/>
</dbReference>
<protein>
    <recommendedName>
        <fullName evidence="2">Ribosomal silencing factor RsfS</fullName>
    </recommendedName>
</protein>
<keyword evidence="2" id="KW-0810">Translation regulation</keyword>
<dbReference type="OrthoDB" id="9793681at2"/>
<dbReference type="PANTHER" id="PTHR21043">
    <property type="entry name" value="IOJAP SUPERFAMILY ORTHOLOG"/>
    <property type="match status" value="1"/>
</dbReference>
<gene>
    <name evidence="2" type="primary">rsfS</name>
    <name evidence="3" type="ORF">DENOEST_3201</name>
</gene>
<name>A0A6S6Y1E8_9PROT</name>
<proteinExistence type="inferred from homology"/>